<proteinExistence type="predicted"/>
<gene>
    <name evidence="2" type="ORF">FQA47_019566</name>
</gene>
<dbReference type="EMBL" id="WKFB01000296">
    <property type="protein sequence ID" value="KAF6727931.1"/>
    <property type="molecule type" value="Genomic_DNA"/>
</dbReference>
<evidence type="ECO:0000313" key="2">
    <source>
        <dbReference type="EMBL" id="KAF6727931.1"/>
    </source>
</evidence>
<feature type="non-terminal residue" evidence="2">
    <location>
        <position position="73"/>
    </location>
</feature>
<sequence length="73" mass="8272">CNTLQRAQPSSRNFLDTKKETGSRHCDPHRSQVLLKQYLQVKTKNQAPYVSDWAKPTLGGYNYDVKFASATIA</sequence>
<evidence type="ECO:0000313" key="3">
    <source>
        <dbReference type="Proteomes" id="UP000646548"/>
    </source>
</evidence>
<feature type="compositionally biased region" description="Polar residues" evidence="1">
    <location>
        <begin position="1"/>
        <end position="14"/>
    </location>
</feature>
<accession>A0A834CJL2</accession>
<reference evidence="2" key="1">
    <citation type="journal article" name="BMC Genomics">
        <title>Long-read sequencing and de novo genome assembly of marine medaka (Oryzias melastigma).</title>
        <authorList>
            <person name="Liang P."/>
            <person name="Saqib H.S.A."/>
            <person name="Ni X."/>
            <person name="Shen Y."/>
        </authorList>
    </citation>
    <scope>NUCLEOTIDE SEQUENCE</scope>
    <source>
        <strain evidence="2">Bigg-433</strain>
    </source>
</reference>
<organism evidence="2 3">
    <name type="scientific">Oryzias melastigma</name>
    <name type="common">Marine medaka</name>
    <dbReference type="NCBI Taxonomy" id="30732"/>
    <lineage>
        <taxon>Eukaryota</taxon>
        <taxon>Metazoa</taxon>
        <taxon>Chordata</taxon>
        <taxon>Craniata</taxon>
        <taxon>Vertebrata</taxon>
        <taxon>Euteleostomi</taxon>
        <taxon>Actinopterygii</taxon>
        <taxon>Neopterygii</taxon>
        <taxon>Teleostei</taxon>
        <taxon>Neoteleostei</taxon>
        <taxon>Acanthomorphata</taxon>
        <taxon>Ovalentaria</taxon>
        <taxon>Atherinomorphae</taxon>
        <taxon>Beloniformes</taxon>
        <taxon>Adrianichthyidae</taxon>
        <taxon>Oryziinae</taxon>
        <taxon>Oryzias</taxon>
    </lineage>
</organism>
<protein>
    <submittedName>
        <fullName evidence="2">Uncharacterized protein</fullName>
    </submittedName>
</protein>
<name>A0A834CJL2_ORYME</name>
<dbReference type="Proteomes" id="UP000646548">
    <property type="component" value="Unassembled WGS sequence"/>
</dbReference>
<comment type="caution">
    <text evidence="2">The sequence shown here is derived from an EMBL/GenBank/DDBJ whole genome shotgun (WGS) entry which is preliminary data.</text>
</comment>
<evidence type="ECO:0000256" key="1">
    <source>
        <dbReference type="SAM" id="MobiDB-lite"/>
    </source>
</evidence>
<feature type="region of interest" description="Disordered" evidence="1">
    <location>
        <begin position="1"/>
        <end position="28"/>
    </location>
</feature>
<feature type="compositionally biased region" description="Basic and acidic residues" evidence="1">
    <location>
        <begin position="15"/>
        <end position="28"/>
    </location>
</feature>
<dbReference type="AlphaFoldDB" id="A0A834CJL2"/>